<keyword evidence="7" id="KW-1185">Reference proteome</keyword>
<accession>A0A316FLC8</accession>
<dbReference type="SMART" id="SM00382">
    <property type="entry name" value="AAA"/>
    <property type="match status" value="1"/>
</dbReference>
<gene>
    <name evidence="6" type="ORF">C8D95_1222</name>
</gene>
<dbReference type="PROSITE" id="PS50893">
    <property type="entry name" value="ABC_TRANSPORTER_2"/>
    <property type="match status" value="1"/>
</dbReference>
<dbReference type="InterPro" id="IPR027417">
    <property type="entry name" value="P-loop_NTPase"/>
</dbReference>
<dbReference type="AlphaFoldDB" id="A0A316FLC8"/>
<dbReference type="Proteomes" id="UP000245390">
    <property type="component" value="Unassembled WGS sequence"/>
</dbReference>
<dbReference type="InterPro" id="IPR017871">
    <property type="entry name" value="ABC_transporter-like_CS"/>
</dbReference>
<dbReference type="InterPro" id="IPR050166">
    <property type="entry name" value="ABC_transporter_ATP-bind"/>
</dbReference>
<dbReference type="InterPro" id="IPR003439">
    <property type="entry name" value="ABC_transporter-like_ATP-bd"/>
</dbReference>
<dbReference type="EMBL" id="QGGV01000022">
    <property type="protein sequence ID" value="PWK49329.1"/>
    <property type="molecule type" value="Genomic_DNA"/>
</dbReference>
<reference evidence="6 7" key="1">
    <citation type="submission" date="2018-05" db="EMBL/GenBank/DDBJ databases">
        <title>Genomic Encyclopedia of Type Strains, Phase IV (KMG-IV): sequencing the most valuable type-strain genomes for metagenomic binning, comparative biology and taxonomic classification.</title>
        <authorList>
            <person name="Goeker M."/>
        </authorList>
    </citation>
    <scope>NUCLEOTIDE SEQUENCE [LARGE SCALE GENOMIC DNA]</scope>
    <source>
        <strain evidence="6 7">DSM 103371</strain>
    </source>
</reference>
<dbReference type="SUPFAM" id="SSF52540">
    <property type="entry name" value="P-loop containing nucleoside triphosphate hydrolases"/>
    <property type="match status" value="1"/>
</dbReference>
<comment type="caution">
    <text evidence="6">The sequence shown here is derived from an EMBL/GenBank/DDBJ whole genome shotgun (WGS) entry which is preliminary data.</text>
</comment>
<evidence type="ECO:0000259" key="5">
    <source>
        <dbReference type="PROSITE" id="PS50893"/>
    </source>
</evidence>
<evidence type="ECO:0000256" key="2">
    <source>
        <dbReference type="ARBA" id="ARBA00022448"/>
    </source>
</evidence>
<dbReference type="GO" id="GO:0016887">
    <property type="term" value="F:ATP hydrolysis activity"/>
    <property type="evidence" value="ECO:0007669"/>
    <property type="project" value="InterPro"/>
</dbReference>
<evidence type="ECO:0000256" key="3">
    <source>
        <dbReference type="ARBA" id="ARBA00022741"/>
    </source>
</evidence>
<dbReference type="KEGG" id="salo:EF888_07285"/>
<dbReference type="InterPro" id="IPR003593">
    <property type="entry name" value="AAA+_ATPase"/>
</dbReference>
<feature type="domain" description="ABC transporter" evidence="5">
    <location>
        <begin position="2"/>
        <end position="215"/>
    </location>
</feature>
<evidence type="ECO:0000256" key="1">
    <source>
        <dbReference type="ARBA" id="ARBA00005417"/>
    </source>
</evidence>
<dbReference type="PANTHER" id="PTHR42788">
    <property type="entry name" value="TAURINE IMPORT ATP-BINDING PROTEIN-RELATED"/>
    <property type="match status" value="1"/>
</dbReference>
<dbReference type="PANTHER" id="PTHR42788:SF19">
    <property type="entry name" value="ALIPHATIC SULFONATES IMPORT ATP-BINDING PROTEIN SSUB 2"/>
    <property type="match status" value="1"/>
</dbReference>
<protein>
    <submittedName>
        <fullName evidence="6">NitT/TauT family transport system ATP-binding protein</fullName>
    </submittedName>
</protein>
<sequence>MIRIDLNSKRFGDTPVLGPISFTIAPGETVALVGPSGIGKSTLLRIVAGIDRKIDGRIVRPDGLAMVFQEPTLLPWRSAIDNLRAVHPGLSRETASEALSQVGLAGKEAMFPGQLSLGQQRRLALARAFCGDPELLVMDEPFVSLDAETAETMLALTETLIAHHRPSTLFVTHSRAEAVRLAQRILTLEPGPQGAVLGPEQIRQVRTGTSRPTGVVTAFPKP</sequence>
<dbReference type="OrthoDB" id="9802264at2"/>
<dbReference type="GO" id="GO:0005524">
    <property type="term" value="F:ATP binding"/>
    <property type="evidence" value="ECO:0007669"/>
    <property type="project" value="UniProtKB-KW"/>
</dbReference>
<evidence type="ECO:0000313" key="6">
    <source>
        <dbReference type="EMBL" id="PWK49329.1"/>
    </source>
</evidence>
<evidence type="ECO:0000256" key="4">
    <source>
        <dbReference type="ARBA" id="ARBA00022840"/>
    </source>
</evidence>
<dbReference type="KEGG" id="salo:EF888_19325"/>
<comment type="similarity">
    <text evidence="1">Belongs to the ABC transporter superfamily.</text>
</comment>
<dbReference type="Pfam" id="PF00005">
    <property type="entry name" value="ABC_tran"/>
    <property type="match status" value="1"/>
</dbReference>
<keyword evidence="4 6" id="KW-0067">ATP-binding</keyword>
<organism evidence="6 7">
    <name type="scientific">Silicimonas algicola</name>
    <dbReference type="NCBI Taxonomy" id="1826607"/>
    <lineage>
        <taxon>Bacteria</taxon>
        <taxon>Pseudomonadati</taxon>
        <taxon>Pseudomonadota</taxon>
        <taxon>Alphaproteobacteria</taxon>
        <taxon>Rhodobacterales</taxon>
        <taxon>Paracoccaceae</taxon>
    </lineage>
</organism>
<proteinExistence type="inferred from homology"/>
<dbReference type="Gene3D" id="3.40.50.300">
    <property type="entry name" value="P-loop containing nucleotide triphosphate hydrolases"/>
    <property type="match status" value="1"/>
</dbReference>
<dbReference type="PROSITE" id="PS00211">
    <property type="entry name" value="ABC_TRANSPORTER_1"/>
    <property type="match status" value="1"/>
</dbReference>
<evidence type="ECO:0000313" key="7">
    <source>
        <dbReference type="Proteomes" id="UP000245390"/>
    </source>
</evidence>
<keyword evidence="3" id="KW-0547">Nucleotide-binding</keyword>
<name>A0A316FLC8_9RHOB</name>
<dbReference type="RefSeq" id="WP_109761265.1">
    <property type="nucleotide sequence ID" value="NZ_CP034588.1"/>
</dbReference>
<keyword evidence="2" id="KW-0813">Transport</keyword>